<dbReference type="InterPro" id="IPR001107">
    <property type="entry name" value="Band_7"/>
</dbReference>
<keyword evidence="3" id="KW-0645">Protease</keyword>
<dbReference type="GO" id="GO:0006508">
    <property type="term" value="P:proteolysis"/>
    <property type="evidence" value="ECO:0007669"/>
    <property type="project" value="UniProtKB-KW"/>
</dbReference>
<feature type="domain" description="Band 7" evidence="2">
    <location>
        <begin position="2"/>
        <end position="292"/>
    </location>
</feature>
<evidence type="ECO:0000256" key="1">
    <source>
        <dbReference type="ARBA" id="ARBA00008164"/>
    </source>
</evidence>
<dbReference type="SMART" id="SM00244">
    <property type="entry name" value="PHB"/>
    <property type="match status" value="1"/>
</dbReference>
<dbReference type="GO" id="GO:0008233">
    <property type="term" value="F:peptidase activity"/>
    <property type="evidence" value="ECO:0007669"/>
    <property type="project" value="UniProtKB-KW"/>
</dbReference>
<dbReference type="InterPro" id="IPR036013">
    <property type="entry name" value="Band_7/SPFH_dom_sf"/>
</dbReference>
<comment type="similarity">
    <text evidence="1">Belongs to the band 7/mec-2 family.</text>
</comment>
<gene>
    <name evidence="3" type="ORF">B8V81_3148</name>
</gene>
<dbReference type="Proteomes" id="UP000234789">
    <property type="component" value="Unassembled WGS sequence"/>
</dbReference>
<keyword evidence="4" id="KW-1185">Reference proteome</keyword>
<dbReference type="CDD" id="cd13438">
    <property type="entry name" value="SPFH_eoslipins_u2"/>
    <property type="match status" value="1"/>
</dbReference>
<keyword evidence="3" id="KW-0378">Hydrolase</keyword>
<protein>
    <submittedName>
        <fullName evidence="3">Putative stomatin/prohibitin-family membrane protease subunit</fullName>
    </submittedName>
</protein>
<dbReference type="GO" id="GO:0005886">
    <property type="term" value="C:plasma membrane"/>
    <property type="evidence" value="ECO:0007669"/>
    <property type="project" value="InterPro"/>
</dbReference>
<sequence>MFEIVTIKPTERGLLYRRGSYAGLLLPGTKRLIRLRRETAVACRVDEPFLPPDGPLAVYLQDARLAAELDVVEVGDGEYAAHRIDGRFERLLPPGLHAFWKAGGRHEFQRIDMREPDVSAALEPELAERIGPYAQTLEVESWERGFLFYDHELQRELGPGRYRFWRGPVKASVQKVDLRRQQLELHGQEMMTADKVTLRLNFVSAYRVSDPRRTLEIRSLSEHLHASLQLILRDIVAGRTLDRLLAARDEAASEALERLRTVGAASGVEFLGAGIKDVILPGEMRDILNTVLLAEKKAQANLITRREETASTRSLLNTAKLMEENETLYRLKELEMLERLAERMDRITLDSGSPVLEQLARLAGGTGRR</sequence>
<evidence type="ECO:0000313" key="3">
    <source>
        <dbReference type="EMBL" id="PLT44717.1"/>
    </source>
</evidence>
<dbReference type="RefSeq" id="WP_028597909.1">
    <property type="nucleotide sequence ID" value="NZ_BIMM01000140.1"/>
</dbReference>
<organism evidence="3 4">
    <name type="scientific">Paenibacillus pasadenensis</name>
    <dbReference type="NCBI Taxonomy" id="217090"/>
    <lineage>
        <taxon>Bacteria</taxon>
        <taxon>Bacillati</taxon>
        <taxon>Bacillota</taxon>
        <taxon>Bacilli</taxon>
        <taxon>Bacillales</taxon>
        <taxon>Paenibacillaceae</taxon>
        <taxon>Paenibacillus</taxon>
    </lineage>
</organism>
<dbReference type="EMBL" id="NFEZ01000004">
    <property type="protein sequence ID" value="PLT44717.1"/>
    <property type="molecule type" value="Genomic_DNA"/>
</dbReference>
<dbReference type="PANTHER" id="PTHR10264">
    <property type="entry name" value="BAND 7 PROTEIN-RELATED"/>
    <property type="match status" value="1"/>
</dbReference>
<dbReference type="Gene3D" id="3.30.479.30">
    <property type="entry name" value="Band 7 domain"/>
    <property type="match status" value="1"/>
</dbReference>
<accession>A0A2N5N2Y9</accession>
<evidence type="ECO:0000313" key="4">
    <source>
        <dbReference type="Proteomes" id="UP000234789"/>
    </source>
</evidence>
<reference evidence="3 4" key="1">
    <citation type="submission" date="2017-05" db="EMBL/GenBank/DDBJ databases">
        <title>Functional genome analysis of Paenibacillus pasadenensis strain R16: insights on endophytic life style and antifungal activity.</title>
        <authorList>
            <person name="Passera A."/>
            <person name="Marcolungo L."/>
            <person name="Casati P."/>
            <person name="Brasca M."/>
            <person name="Quaglino F."/>
            <person name="Delledonne M."/>
        </authorList>
    </citation>
    <scope>NUCLEOTIDE SEQUENCE [LARGE SCALE GENOMIC DNA]</scope>
    <source>
        <strain evidence="3 4">R16</strain>
    </source>
</reference>
<proteinExistence type="inferred from homology"/>
<dbReference type="OrthoDB" id="5501731at2"/>
<dbReference type="AlphaFoldDB" id="A0A2N5N2Y9"/>
<dbReference type="SUPFAM" id="SSF117892">
    <property type="entry name" value="Band 7/SPFH domain"/>
    <property type="match status" value="1"/>
</dbReference>
<dbReference type="InterPro" id="IPR043202">
    <property type="entry name" value="Band-7_stomatin-like"/>
</dbReference>
<dbReference type="PANTHER" id="PTHR10264:SF83">
    <property type="entry name" value="BLL5629 PROTEIN"/>
    <property type="match status" value="1"/>
</dbReference>
<dbReference type="Pfam" id="PF01145">
    <property type="entry name" value="Band_7"/>
    <property type="match status" value="1"/>
</dbReference>
<name>A0A2N5N2Y9_9BACL</name>
<evidence type="ECO:0000259" key="2">
    <source>
        <dbReference type="SMART" id="SM00244"/>
    </source>
</evidence>
<comment type="caution">
    <text evidence="3">The sequence shown here is derived from an EMBL/GenBank/DDBJ whole genome shotgun (WGS) entry which is preliminary data.</text>
</comment>